<evidence type="ECO:0000313" key="7">
    <source>
        <dbReference type="EMBL" id="HIX75746.1"/>
    </source>
</evidence>
<dbReference type="NCBIfam" id="TIGR00486">
    <property type="entry name" value="YbgI_SA1388"/>
    <property type="match status" value="1"/>
</dbReference>
<evidence type="ECO:0000256" key="2">
    <source>
        <dbReference type="ARBA" id="ARBA00011643"/>
    </source>
</evidence>
<dbReference type="Gene3D" id="3.40.1390.30">
    <property type="entry name" value="NIF3 (NGG1p interacting factor 3)-like"/>
    <property type="match status" value="1"/>
</dbReference>
<dbReference type="InterPro" id="IPR036069">
    <property type="entry name" value="DUF34/NIF3_sf"/>
</dbReference>
<dbReference type="SUPFAM" id="SSF102705">
    <property type="entry name" value="NIF3 (NGG1p interacting factor 3)-like"/>
    <property type="match status" value="1"/>
</dbReference>
<organism evidence="7 8">
    <name type="scientific">Candidatus Parabacteroides intestinipullorum</name>
    <dbReference type="NCBI Taxonomy" id="2838723"/>
    <lineage>
        <taxon>Bacteria</taxon>
        <taxon>Pseudomonadati</taxon>
        <taxon>Bacteroidota</taxon>
        <taxon>Bacteroidia</taxon>
        <taxon>Bacteroidales</taxon>
        <taxon>Tannerellaceae</taxon>
        <taxon>Parabacteroides</taxon>
    </lineage>
</organism>
<dbReference type="Pfam" id="PF01784">
    <property type="entry name" value="DUF34_NIF3"/>
    <property type="match status" value="1"/>
</dbReference>
<dbReference type="AlphaFoldDB" id="A0A9D2BGW7"/>
<evidence type="ECO:0000256" key="4">
    <source>
        <dbReference type="ARBA" id="ARBA00022723"/>
    </source>
</evidence>
<evidence type="ECO:0000313" key="8">
    <source>
        <dbReference type="Proteomes" id="UP000886740"/>
    </source>
</evidence>
<dbReference type="InterPro" id="IPR002678">
    <property type="entry name" value="DUF34/NIF3"/>
</dbReference>
<dbReference type="Gene3D" id="3.30.70.120">
    <property type="match status" value="1"/>
</dbReference>
<dbReference type="PIRSF" id="PIRSF037489">
    <property type="entry name" value="UCP037489_NIF3_YqfO"/>
    <property type="match status" value="1"/>
</dbReference>
<comment type="similarity">
    <text evidence="1 5">Belongs to the GTP cyclohydrolase I type 2/NIF3 family.</text>
</comment>
<dbReference type="InterPro" id="IPR017221">
    <property type="entry name" value="DUF34/NIF3_bac"/>
</dbReference>
<dbReference type="EMBL" id="DXEL01000082">
    <property type="protein sequence ID" value="HIX75746.1"/>
    <property type="molecule type" value="Genomic_DNA"/>
</dbReference>
<evidence type="ECO:0000256" key="5">
    <source>
        <dbReference type="PIRNR" id="PIRNR037489"/>
    </source>
</evidence>
<dbReference type="InterPro" id="IPR015867">
    <property type="entry name" value="N-reg_PII/ATP_PRibTrfase_C"/>
</dbReference>
<evidence type="ECO:0000256" key="1">
    <source>
        <dbReference type="ARBA" id="ARBA00006964"/>
    </source>
</evidence>
<protein>
    <recommendedName>
        <fullName evidence="3 5">GTP cyclohydrolase 1 type 2 homolog</fullName>
    </recommendedName>
</protein>
<reference evidence="7" key="2">
    <citation type="submission" date="2021-04" db="EMBL/GenBank/DDBJ databases">
        <authorList>
            <person name="Gilroy R."/>
        </authorList>
    </citation>
    <scope>NUCLEOTIDE SEQUENCE</scope>
    <source>
        <strain evidence="7">ChiGjej6B6-14162</strain>
    </source>
</reference>
<feature type="binding site" evidence="6">
    <location>
        <position position="65"/>
    </location>
    <ligand>
        <name>a divalent metal cation</name>
        <dbReference type="ChEBI" id="CHEBI:60240"/>
        <label>1</label>
    </ligand>
</feature>
<dbReference type="FunFam" id="3.40.1390.30:FF:000001">
    <property type="entry name" value="GTP cyclohydrolase 1 type 2"/>
    <property type="match status" value="1"/>
</dbReference>
<dbReference type="GO" id="GO:0005737">
    <property type="term" value="C:cytoplasm"/>
    <property type="evidence" value="ECO:0007669"/>
    <property type="project" value="TreeGrafter"/>
</dbReference>
<evidence type="ECO:0000256" key="6">
    <source>
        <dbReference type="PIRSR" id="PIRSR602678-1"/>
    </source>
</evidence>
<accession>A0A9D2BGW7</accession>
<comment type="caution">
    <text evidence="7">The sequence shown here is derived from an EMBL/GenBank/DDBJ whole genome shotgun (WGS) entry which is preliminary data.</text>
</comment>
<name>A0A9D2BGW7_9BACT</name>
<comment type="subunit">
    <text evidence="2">Homohexamer.</text>
</comment>
<feature type="binding site" evidence="6">
    <location>
        <position position="104"/>
    </location>
    <ligand>
        <name>a divalent metal cation</name>
        <dbReference type="ChEBI" id="CHEBI:60240"/>
        <label>1</label>
    </ligand>
</feature>
<dbReference type="Proteomes" id="UP000886740">
    <property type="component" value="Unassembled WGS sequence"/>
</dbReference>
<gene>
    <name evidence="7" type="ORF">H9977_12050</name>
</gene>
<keyword evidence="4 5" id="KW-0479">Metal-binding</keyword>
<reference evidence="7" key="1">
    <citation type="journal article" date="2021" name="PeerJ">
        <title>Extensive microbial diversity within the chicken gut microbiome revealed by metagenomics and culture.</title>
        <authorList>
            <person name="Gilroy R."/>
            <person name="Ravi A."/>
            <person name="Getino M."/>
            <person name="Pursley I."/>
            <person name="Horton D.L."/>
            <person name="Alikhan N.F."/>
            <person name="Baker D."/>
            <person name="Gharbi K."/>
            <person name="Hall N."/>
            <person name="Watson M."/>
            <person name="Adriaenssens E.M."/>
            <person name="Foster-Nyarko E."/>
            <person name="Jarju S."/>
            <person name="Secka A."/>
            <person name="Antonio M."/>
            <person name="Oren A."/>
            <person name="Chaudhuri R.R."/>
            <person name="La Ragione R."/>
            <person name="Hildebrand F."/>
            <person name="Pallen M.J."/>
        </authorList>
    </citation>
    <scope>NUCLEOTIDE SEQUENCE</scope>
    <source>
        <strain evidence="7">ChiGjej6B6-14162</strain>
    </source>
</reference>
<sequence length="365" mass="40610">MIRIKDIIKELELFAPLSLQESFDNAGLQVGDVNQVATGVLLCLDVTEEVIDEAIERECNLIVSHHPLAFRPFKSLTGKTYVERCMIKACKYDLVVYSAHTNLDNAAGGVNFRFAEMIGLENVRVLKPMKGLLLKLVTFVPVAYEEIVRNALFSAGAGSIGNYDQCGFSVSGDGTFRANEGCHPFCGELGETHHEKEVRLEVVLPKYRREAVTRALLATHPYEEPVIDFYALENSWSQVGSAVVGELPAEDNERDFLLRIKDIFHVGCVHHSPFTGRPVREVAVCGGSGAFLINDAIAYGADVFITGEAKYNDFYDVEDRILLATIGHYESEVCTKEIFYNIISKKFPNFAVHFSNVNSNPVKYL</sequence>
<proteinExistence type="inferred from homology"/>
<evidence type="ECO:0000256" key="3">
    <source>
        <dbReference type="ARBA" id="ARBA00022112"/>
    </source>
</evidence>
<dbReference type="PANTHER" id="PTHR13799">
    <property type="entry name" value="NGG1 INTERACTING FACTOR 3"/>
    <property type="match status" value="1"/>
</dbReference>
<feature type="binding site" evidence="6">
    <location>
        <position position="66"/>
    </location>
    <ligand>
        <name>a divalent metal cation</name>
        <dbReference type="ChEBI" id="CHEBI:60240"/>
        <label>1</label>
    </ligand>
</feature>
<dbReference type="FunFam" id="3.30.70.120:FF:000006">
    <property type="entry name" value="GTP cyclohydrolase 1 type 2 homolog"/>
    <property type="match status" value="1"/>
</dbReference>
<feature type="binding site" evidence="6">
    <location>
        <position position="328"/>
    </location>
    <ligand>
        <name>a divalent metal cation</name>
        <dbReference type="ChEBI" id="CHEBI:60240"/>
        <label>1</label>
    </ligand>
</feature>
<dbReference type="PANTHER" id="PTHR13799:SF14">
    <property type="entry name" value="GTP CYCLOHYDROLASE 1 TYPE 2 HOMOLOG"/>
    <property type="match status" value="1"/>
</dbReference>
<dbReference type="GO" id="GO:0046872">
    <property type="term" value="F:metal ion binding"/>
    <property type="evidence" value="ECO:0007669"/>
    <property type="project" value="UniProtKB-UniRule"/>
</dbReference>
<feature type="binding site" evidence="6">
    <location>
        <position position="332"/>
    </location>
    <ligand>
        <name>a divalent metal cation</name>
        <dbReference type="ChEBI" id="CHEBI:60240"/>
        <label>1</label>
    </ligand>
</feature>